<dbReference type="InterPro" id="IPR002591">
    <property type="entry name" value="Phosphodiest/P_Trfase"/>
</dbReference>
<protein>
    <submittedName>
        <fullName evidence="1">Uncharacterized protein</fullName>
    </submittedName>
</protein>
<accession>A0A9W8E753</accession>
<dbReference type="Proteomes" id="UP001150925">
    <property type="component" value="Unassembled WGS sequence"/>
</dbReference>
<dbReference type="GO" id="GO:0047429">
    <property type="term" value="F:nucleoside triphosphate diphosphatase activity"/>
    <property type="evidence" value="ECO:0007669"/>
    <property type="project" value="TreeGrafter"/>
</dbReference>
<dbReference type="PANTHER" id="PTHR10151">
    <property type="entry name" value="ECTONUCLEOTIDE PYROPHOSPHATASE/PHOSPHODIESTERASE"/>
    <property type="match status" value="1"/>
</dbReference>
<reference evidence="1" key="1">
    <citation type="submission" date="2022-07" db="EMBL/GenBank/DDBJ databases">
        <title>Phylogenomic reconstructions and comparative analyses of Kickxellomycotina fungi.</title>
        <authorList>
            <person name="Reynolds N.K."/>
            <person name="Stajich J.E."/>
            <person name="Barry K."/>
            <person name="Grigoriev I.V."/>
            <person name="Crous P."/>
            <person name="Smith M.E."/>
        </authorList>
    </citation>
    <scope>NUCLEOTIDE SEQUENCE</scope>
    <source>
        <strain evidence="1">RSA 1196</strain>
    </source>
</reference>
<evidence type="ECO:0000313" key="1">
    <source>
        <dbReference type="EMBL" id="KAJ1964991.1"/>
    </source>
</evidence>
<dbReference type="InterPro" id="IPR017850">
    <property type="entry name" value="Alkaline_phosphatase_core_sf"/>
</dbReference>
<proteinExistence type="predicted"/>
<keyword evidence="2" id="KW-1185">Reference proteome</keyword>
<dbReference type="GO" id="GO:0009141">
    <property type="term" value="P:nucleoside triphosphate metabolic process"/>
    <property type="evidence" value="ECO:0007669"/>
    <property type="project" value="TreeGrafter"/>
</dbReference>
<dbReference type="EMBL" id="JANBPY010000642">
    <property type="protein sequence ID" value="KAJ1964991.1"/>
    <property type="molecule type" value="Genomic_DNA"/>
</dbReference>
<dbReference type="Gene3D" id="3.40.720.10">
    <property type="entry name" value="Alkaline Phosphatase, subunit A"/>
    <property type="match status" value="1"/>
</dbReference>
<dbReference type="PANTHER" id="PTHR10151:SF120">
    <property type="entry name" value="BIS(5'-ADENOSYL)-TRIPHOSPHATASE"/>
    <property type="match status" value="1"/>
</dbReference>
<dbReference type="Pfam" id="PF01663">
    <property type="entry name" value="Phosphodiest"/>
    <property type="match status" value="1"/>
</dbReference>
<dbReference type="OrthoDB" id="415411at2759"/>
<dbReference type="Gene3D" id="3.30.1360.180">
    <property type="match status" value="1"/>
</dbReference>
<name>A0A9W8E753_9FUNG</name>
<gene>
    <name evidence="1" type="ORF">IWQ62_002777</name>
</gene>
<comment type="caution">
    <text evidence="1">The sequence shown here is derived from an EMBL/GenBank/DDBJ whole genome shotgun (WGS) entry which is preliminary data.</text>
</comment>
<dbReference type="CDD" id="cd16018">
    <property type="entry name" value="Enpp"/>
    <property type="match status" value="1"/>
</dbReference>
<dbReference type="SUPFAM" id="SSF53649">
    <property type="entry name" value="Alkaline phosphatase-like"/>
    <property type="match status" value="1"/>
</dbReference>
<dbReference type="GO" id="GO:0017111">
    <property type="term" value="F:ribonucleoside triphosphate phosphatase activity"/>
    <property type="evidence" value="ECO:0007669"/>
    <property type="project" value="TreeGrafter"/>
</dbReference>
<sequence length="482" mass="54372">MEDKDGRFGPFRWQLLAEVAVGALLTTGFHSTIVAQGNQRYFNGTEYFSPTVVLISFDGFRADYLDRGLTPHLTNIVHEGGFQAEYLIPSFPSSTFPNHYSIVTGLYPGSHGIVSNIFDDPDTGHTFHHKDKKCQQRSEWWGGEPIWVTAELHGQKTAVDMWAGVEAPIKGKRATYSESFDRVVTPKDKVDRILTWLDLPNSDRPTFVASYFSEIDRAGHHFSPDSDQVNNELRQADAAVSYLQEQLRKRNLHDIVNVIYLSDHGMAPVGSDSFLVVNELVDESRFEAIEGLPLGLLFPKNYNDTQAIYNELEEKHRSLSKNGVHVPWKVYLKADLPSRFHYSTHGRIAPIILLPNPGYIFIRKQDFEARHKKVIQGEKVAYGTHGYDNLDKTMRAIFLAHGPDFRLSQSTLWAHDKGRFLDVIPTFTPQGGESIPKEVAQPVKLHPAFTNTEVYGLICQILGFPPAPNDGTLNWEYTTSTA</sequence>
<dbReference type="AlphaFoldDB" id="A0A9W8E753"/>
<organism evidence="1 2">
    <name type="scientific">Dispira parvispora</name>
    <dbReference type="NCBI Taxonomy" id="1520584"/>
    <lineage>
        <taxon>Eukaryota</taxon>
        <taxon>Fungi</taxon>
        <taxon>Fungi incertae sedis</taxon>
        <taxon>Zoopagomycota</taxon>
        <taxon>Kickxellomycotina</taxon>
        <taxon>Dimargaritomycetes</taxon>
        <taxon>Dimargaritales</taxon>
        <taxon>Dimargaritaceae</taxon>
        <taxon>Dispira</taxon>
    </lineage>
</organism>
<evidence type="ECO:0000313" key="2">
    <source>
        <dbReference type="Proteomes" id="UP001150925"/>
    </source>
</evidence>